<protein>
    <submittedName>
        <fullName evidence="5">Glycosyltransferase</fullName>
    </submittedName>
</protein>
<dbReference type="PANTHER" id="PTHR43179">
    <property type="entry name" value="RHAMNOSYLTRANSFERASE WBBL"/>
    <property type="match status" value="1"/>
</dbReference>
<dbReference type="PANTHER" id="PTHR43179:SF12">
    <property type="entry name" value="GALACTOFURANOSYLTRANSFERASE GLFT2"/>
    <property type="match status" value="1"/>
</dbReference>
<evidence type="ECO:0000313" key="6">
    <source>
        <dbReference type="Proteomes" id="UP000293719"/>
    </source>
</evidence>
<dbReference type="InterPro" id="IPR001173">
    <property type="entry name" value="Glyco_trans_2-like"/>
</dbReference>
<keyword evidence="6" id="KW-1185">Reference proteome</keyword>
<evidence type="ECO:0000256" key="2">
    <source>
        <dbReference type="ARBA" id="ARBA00022676"/>
    </source>
</evidence>
<accession>A0A4P6UZ24</accession>
<gene>
    <name evidence="5" type="ORF">E0E05_02590</name>
</gene>
<dbReference type="InterPro" id="IPR029044">
    <property type="entry name" value="Nucleotide-diphossugar_trans"/>
</dbReference>
<organism evidence="5 6">
    <name type="scientific">Roseitalea porphyridii</name>
    <dbReference type="NCBI Taxonomy" id="1852022"/>
    <lineage>
        <taxon>Bacteria</taxon>
        <taxon>Pseudomonadati</taxon>
        <taxon>Pseudomonadota</taxon>
        <taxon>Alphaproteobacteria</taxon>
        <taxon>Hyphomicrobiales</taxon>
        <taxon>Ahrensiaceae</taxon>
        <taxon>Roseitalea</taxon>
    </lineage>
</organism>
<dbReference type="Proteomes" id="UP000293719">
    <property type="component" value="Chromosome"/>
</dbReference>
<dbReference type="Pfam" id="PF00535">
    <property type="entry name" value="Glycos_transf_2"/>
    <property type="match status" value="1"/>
</dbReference>
<evidence type="ECO:0000259" key="4">
    <source>
        <dbReference type="Pfam" id="PF00535"/>
    </source>
</evidence>
<evidence type="ECO:0000256" key="1">
    <source>
        <dbReference type="ARBA" id="ARBA00006739"/>
    </source>
</evidence>
<dbReference type="RefSeq" id="WP_131615294.1">
    <property type="nucleotide sequence ID" value="NZ_CP036532.1"/>
</dbReference>
<evidence type="ECO:0000256" key="3">
    <source>
        <dbReference type="ARBA" id="ARBA00022679"/>
    </source>
</evidence>
<dbReference type="GO" id="GO:0016757">
    <property type="term" value="F:glycosyltransferase activity"/>
    <property type="evidence" value="ECO:0007669"/>
    <property type="project" value="UniProtKB-KW"/>
</dbReference>
<comment type="similarity">
    <text evidence="1">Belongs to the glycosyltransferase 2 family.</text>
</comment>
<dbReference type="OrthoDB" id="6116224at2"/>
<dbReference type="AlphaFoldDB" id="A0A4P6UZ24"/>
<keyword evidence="3 5" id="KW-0808">Transferase</keyword>
<name>A0A4P6UZ24_9HYPH</name>
<feature type="domain" description="Glycosyltransferase 2-like" evidence="4">
    <location>
        <begin position="27"/>
        <end position="193"/>
    </location>
</feature>
<keyword evidence="2" id="KW-0328">Glycosyltransferase</keyword>
<sequence length="330" mass="36169">MKHGLADQISLVAQTPGLDPDAVEIVVTVPTFRRPEHLLRTLDSLAAQQTARRIAVIVIENEADERAGAAACGPKFAEGRYSGLVIVAHRRGNCHAYNAGWFTALTRFANLRYLAVIDDDEIAPADWIETMVATSQAHECALVGGPQWPVFEGRPRPGWTRHPVFVPHYRATGPVPALFSSGNLLIRRDVLETMDQPFLDPVFNFTGGGDADFLSRARSKGFAQAWCAEAGVHETVPENRVSRDWIRKRSLRNGQLSALIEHRRRAGQRFGRLVTIARTLALLAASPLRAAAGLARGGVVLNALYPVHVAAGRLLSEFGYANEQYRNPAD</sequence>
<dbReference type="CDD" id="cd00761">
    <property type="entry name" value="Glyco_tranf_GTA_type"/>
    <property type="match status" value="1"/>
</dbReference>
<evidence type="ECO:0000313" key="5">
    <source>
        <dbReference type="EMBL" id="QBK29579.1"/>
    </source>
</evidence>
<proteinExistence type="inferred from homology"/>
<dbReference type="Gene3D" id="3.90.550.10">
    <property type="entry name" value="Spore Coat Polysaccharide Biosynthesis Protein SpsA, Chain A"/>
    <property type="match status" value="1"/>
</dbReference>
<dbReference type="EMBL" id="CP036532">
    <property type="protein sequence ID" value="QBK29579.1"/>
    <property type="molecule type" value="Genomic_DNA"/>
</dbReference>
<dbReference type="SUPFAM" id="SSF53448">
    <property type="entry name" value="Nucleotide-diphospho-sugar transferases"/>
    <property type="match status" value="1"/>
</dbReference>
<dbReference type="GeneID" id="90766171"/>
<dbReference type="KEGG" id="rpod:E0E05_02590"/>
<reference evidence="5 6" key="1">
    <citation type="journal article" date="2017" name="Int. J. Syst. Evol. Microbiol.">
        <title>Roseitalea porphyridii gen. nov., sp. nov., isolated from a red alga, and reclassification of Hoeflea suaedae Chung et al. 2013 as Pseudohoeflea suaedae gen. nov., comb. nov.</title>
        <authorList>
            <person name="Hyeon J.W."/>
            <person name="Jeong S.E."/>
            <person name="Baek K."/>
            <person name="Jeon C.O."/>
        </authorList>
    </citation>
    <scope>NUCLEOTIDE SEQUENCE [LARGE SCALE GENOMIC DNA]</scope>
    <source>
        <strain evidence="5 6">MA7-20</strain>
    </source>
</reference>